<dbReference type="Gene3D" id="3.90.1150.10">
    <property type="entry name" value="Aspartate Aminotransferase, domain 1"/>
    <property type="match status" value="2"/>
</dbReference>
<dbReference type="GeneID" id="31001913"/>
<dbReference type="Pfam" id="PF02347">
    <property type="entry name" value="GDC-P"/>
    <property type="match status" value="2"/>
</dbReference>
<name>A0A225AMV9_TALAT</name>
<dbReference type="NCBIfam" id="NF003346">
    <property type="entry name" value="PRK04366.1"/>
    <property type="match status" value="1"/>
</dbReference>
<evidence type="ECO:0000256" key="4">
    <source>
        <dbReference type="ARBA" id="ARBA00023002"/>
    </source>
</evidence>
<comment type="cofactor">
    <cofactor evidence="1 6 7">
        <name>pyridoxal 5'-phosphate</name>
        <dbReference type="ChEBI" id="CHEBI:597326"/>
    </cofactor>
</comment>
<evidence type="ECO:0000256" key="6">
    <source>
        <dbReference type="PIRSR" id="PIRSR603437-50"/>
    </source>
</evidence>
<feature type="domain" description="Glycine cleavage system P-protein N-terminal" evidence="9">
    <location>
        <begin position="91"/>
        <end position="555"/>
    </location>
</feature>
<feature type="domain" description="Glycine dehydrogenase C-terminal" evidence="10">
    <location>
        <begin position="901"/>
        <end position="1022"/>
    </location>
</feature>
<proteinExistence type="inferred from homology"/>
<feature type="region of interest" description="Disordered" evidence="8">
    <location>
        <begin position="51"/>
        <end position="80"/>
    </location>
</feature>
<evidence type="ECO:0000256" key="2">
    <source>
        <dbReference type="ARBA" id="ARBA00010756"/>
    </source>
</evidence>
<dbReference type="PANTHER" id="PTHR11773">
    <property type="entry name" value="GLYCINE DEHYDROGENASE, DECARBOXYLATING"/>
    <property type="match status" value="1"/>
</dbReference>
<dbReference type="GO" id="GO:0030170">
    <property type="term" value="F:pyridoxal phosphate binding"/>
    <property type="evidence" value="ECO:0007669"/>
    <property type="project" value="TreeGrafter"/>
</dbReference>
<dbReference type="OrthoDB" id="6537869at2759"/>
<dbReference type="RefSeq" id="XP_020122351.1">
    <property type="nucleotide sequence ID" value="XM_020264459.1"/>
</dbReference>
<reference evidence="11 12" key="1">
    <citation type="submission" date="2015-06" db="EMBL/GenBank/DDBJ databases">
        <title>Talaromyces atroroseus IBT 11181 draft genome.</title>
        <authorList>
            <person name="Rasmussen K.B."/>
            <person name="Rasmussen S."/>
            <person name="Petersen B."/>
            <person name="Sicheritz-Ponten T."/>
            <person name="Mortensen U.H."/>
            <person name="Thrane U."/>
        </authorList>
    </citation>
    <scope>NUCLEOTIDE SEQUENCE [LARGE SCALE GENOMIC DNA]</scope>
    <source>
        <strain evidence="11 12">IBT 11181</strain>
    </source>
</reference>
<feature type="compositionally biased region" description="Polar residues" evidence="8">
    <location>
        <begin position="51"/>
        <end position="70"/>
    </location>
</feature>
<dbReference type="SUPFAM" id="SSF53383">
    <property type="entry name" value="PLP-dependent transferases"/>
    <property type="match status" value="2"/>
</dbReference>
<dbReference type="STRING" id="1441469.A0A225AMV9"/>
<comment type="subcellular location">
    <subcellularLocation>
        <location evidence="7">Mitochondrion</location>
    </subcellularLocation>
</comment>
<evidence type="ECO:0000256" key="1">
    <source>
        <dbReference type="ARBA" id="ARBA00001933"/>
    </source>
</evidence>
<comment type="subunit">
    <text evidence="7">The glycine cleavage system is composed of four proteins: P, T, L and H.</text>
</comment>
<evidence type="ECO:0000256" key="3">
    <source>
        <dbReference type="ARBA" id="ARBA00022898"/>
    </source>
</evidence>
<dbReference type="GO" id="GO:0019464">
    <property type="term" value="P:glycine decarboxylation via glycine cleavage system"/>
    <property type="evidence" value="ECO:0007669"/>
    <property type="project" value="TreeGrafter"/>
</dbReference>
<dbReference type="InterPro" id="IPR015422">
    <property type="entry name" value="PyrdxlP-dep_Trfase_small"/>
</dbReference>
<keyword evidence="7" id="KW-0496">Mitochondrion</keyword>
<dbReference type="FunFam" id="3.90.1150.10:FF:000007">
    <property type="entry name" value="Glycine dehydrogenase (decarboxylating), mitochondrial"/>
    <property type="match status" value="1"/>
</dbReference>
<keyword evidence="12" id="KW-1185">Reference proteome</keyword>
<dbReference type="AlphaFoldDB" id="A0A225AMV9"/>
<evidence type="ECO:0000313" key="12">
    <source>
        <dbReference type="Proteomes" id="UP000214365"/>
    </source>
</evidence>
<dbReference type="InterPro" id="IPR015421">
    <property type="entry name" value="PyrdxlP-dep_Trfase_major"/>
</dbReference>
<comment type="similarity">
    <text evidence="2 7">Belongs to the GcvP family.</text>
</comment>
<comment type="function">
    <text evidence="7">The glycine cleavage system catalyzes the degradation of glycine.</text>
</comment>
<dbReference type="InterPro" id="IPR015424">
    <property type="entry name" value="PyrdxlP-dep_Trfase"/>
</dbReference>
<dbReference type="GO" id="GO:0004375">
    <property type="term" value="F:glycine dehydrogenase (decarboxylating) activity"/>
    <property type="evidence" value="ECO:0007669"/>
    <property type="project" value="UniProtKB-UniRule"/>
</dbReference>
<dbReference type="InterPro" id="IPR003437">
    <property type="entry name" value="GcvP"/>
</dbReference>
<dbReference type="InterPro" id="IPR020581">
    <property type="entry name" value="GDC_P"/>
</dbReference>
<dbReference type="CDD" id="cd00613">
    <property type="entry name" value="GDC-P"/>
    <property type="match status" value="1"/>
</dbReference>
<dbReference type="Gene3D" id="3.40.640.10">
    <property type="entry name" value="Type I PLP-dependent aspartate aminotransferase-like (Major domain)"/>
    <property type="match status" value="2"/>
</dbReference>
<gene>
    <name evidence="11" type="ORF">UA08_02158</name>
</gene>
<feature type="domain" description="Glycine cleavage system P-protein N-terminal" evidence="9">
    <location>
        <begin position="578"/>
        <end position="849"/>
    </location>
</feature>
<sequence length="1081" mass="117028">MALSLAVGAARRQLQITGSAHLRGKVAPVALRRRQPPASCFSTCSARLQPLAGSSQTSTPSSHRTVYTSSLDEHGDPKPRDLFQPIDTFPRRHIGPSPDAAKEMLATLNPPAASLDEFVKQVLPADILSKKNLVVSPPKIGGVSEQLYRDPIDGGLGESDMLKLLGEYRKSISTAGKSFIGGGYYPTVVPPVILRNILENPAWYTSYTPYQPEISQGRLESLLNFQTLTTDLTGLPIANASVLDEATAAAEAMTMSLATAPLAKQKKASKSFVVSHLCHEQTIAVMRSRAEGFGINLVVGDIIADDSKLVKEQGDNLIGVLAQYPDTQGGVLDFSALGETVHGLGGTFSVATDLLALTLLKAPGEFGADIAFGSAQRLGVPMGFGGPHAAFFACAEKYKRKIPGRLVGVSKDRLGNRALRLALQTREQHIRREKATSNICTAQALLANMSAMYAIYHGPQGLKVIAQRIMAMTALLREKLVGLGYSIPVPSNTSEQGILFDTITVELPDNHSANALLAAGRSSKIYFRQVTPNKVALSLDETVGKSELSDILQVFASQSQTSNTADISVDTAISPISIPANLERTSAYLTHPVFNSYHSETDMLRYIHHLESKDLSLAHSMIPLGSCTMKLNATTEMIPVSWPEFSQIHPFMPSDAVAGYTQLIDDVEQQLADITGMAEVTVQPNSGAQGEFAGLRLIKLYQESVSGGHRNICLIPVSAHGTNPASAAMAGMKVVPIKCDTKTGNLDIEDLKVKCEKHKDDLAAIMITYPSTFGVFEPGVKEVCDIVHKHGGQVYMDGANMNAQIGLCSPGEIGADVCHLNLHKTFCIPHGGGGPGVGPIGVAEHLRPFLPSHPSSEYLQSKRVETTASSPISAAPWGSASLLPITFNYINMMGGKGLTHATKITLLNANYILARLKDYYPILYTNENGRCAHEFILDVRHFKETSGIEAIDIAKRLQDYGFHAPTMSWPVANTLMIEPTESENKAELDRFCDALISIRQEIAAVEKGEQPREGNVLKNAPHTQRDLLVSEWERPYSREKAAYPLPWLLEKKFWPTVTRVDDAFGDQNLFCTCGPVEDYTA</sequence>
<evidence type="ECO:0000259" key="10">
    <source>
        <dbReference type="Pfam" id="PF21478"/>
    </source>
</evidence>
<feature type="compositionally biased region" description="Basic and acidic residues" evidence="8">
    <location>
        <begin position="71"/>
        <end position="80"/>
    </location>
</feature>
<feature type="modified residue" description="N6-(pyridoxal phosphate)lysine" evidence="6">
    <location>
        <position position="824"/>
    </location>
</feature>
<comment type="catalytic activity">
    <reaction evidence="5 7">
        <text>N(6)-[(R)-lipoyl]-L-lysyl-[glycine-cleavage complex H protein] + glycine + H(+) = N(6)-[(R)-S(8)-aminomethyldihydrolipoyl]-L-lysyl-[glycine-cleavage complex H protein] + CO2</text>
        <dbReference type="Rhea" id="RHEA:24304"/>
        <dbReference type="Rhea" id="RHEA-COMP:10494"/>
        <dbReference type="Rhea" id="RHEA-COMP:10495"/>
        <dbReference type="ChEBI" id="CHEBI:15378"/>
        <dbReference type="ChEBI" id="CHEBI:16526"/>
        <dbReference type="ChEBI" id="CHEBI:57305"/>
        <dbReference type="ChEBI" id="CHEBI:83099"/>
        <dbReference type="ChEBI" id="CHEBI:83143"/>
        <dbReference type="EC" id="1.4.4.2"/>
    </reaction>
</comment>
<evidence type="ECO:0000313" key="11">
    <source>
        <dbReference type="EMBL" id="OKL62230.1"/>
    </source>
</evidence>
<dbReference type="FunFam" id="3.40.640.10:FF:000007">
    <property type="entry name" value="glycine dehydrogenase (Decarboxylating), mitochondrial"/>
    <property type="match status" value="1"/>
</dbReference>
<dbReference type="PANTHER" id="PTHR11773:SF1">
    <property type="entry name" value="GLYCINE DEHYDROGENASE (DECARBOXYLATING), MITOCHONDRIAL"/>
    <property type="match status" value="1"/>
</dbReference>
<dbReference type="NCBIfam" id="TIGR00461">
    <property type="entry name" value="gcvP"/>
    <property type="match status" value="1"/>
</dbReference>
<dbReference type="GO" id="GO:0005739">
    <property type="term" value="C:mitochondrion"/>
    <property type="evidence" value="ECO:0007669"/>
    <property type="project" value="UniProtKB-SubCell"/>
</dbReference>
<comment type="caution">
    <text evidence="11">The sequence shown here is derived from an EMBL/GenBank/DDBJ whole genome shotgun (WGS) entry which is preliminary data.</text>
</comment>
<dbReference type="HAMAP" id="MF_00711">
    <property type="entry name" value="GcvP"/>
    <property type="match status" value="1"/>
</dbReference>
<organism evidence="11 12">
    <name type="scientific">Talaromyces atroroseus</name>
    <dbReference type="NCBI Taxonomy" id="1441469"/>
    <lineage>
        <taxon>Eukaryota</taxon>
        <taxon>Fungi</taxon>
        <taxon>Dikarya</taxon>
        <taxon>Ascomycota</taxon>
        <taxon>Pezizomycotina</taxon>
        <taxon>Eurotiomycetes</taxon>
        <taxon>Eurotiomycetidae</taxon>
        <taxon>Eurotiales</taxon>
        <taxon>Trichocomaceae</taxon>
        <taxon>Talaromyces</taxon>
        <taxon>Talaromyces sect. Trachyspermi</taxon>
    </lineage>
</organism>
<keyword evidence="3 6" id="KW-0663">Pyridoxal phosphate</keyword>
<accession>A0A225AMV9</accession>
<protein>
    <recommendedName>
        <fullName evidence="7">Glycine cleavage system P protein</fullName>
        <ecNumber evidence="7">1.4.4.2</ecNumber>
    </recommendedName>
</protein>
<evidence type="ECO:0000256" key="8">
    <source>
        <dbReference type="SAM" id="MobiDB-lite"/>
    </source>
</evidence>
<dbReference type="EMBL" id="LFMY01000003">
    <property type="protein sequence ID" value="OKL62230.1"/>
    <property type="molecule type" value="Genomic_DNA"/>
</dbReference>
<dbReference type="EC" id="1.4.4.2" evidence="7"/>
<evidence type="ECO:0000256" key="7">
    <source>
        <dbReference type="RuleBase" id="RU364056"/>
    </source>
</evidence>
<dbReference type="FunFam" id="3.40.640.10:FF:000005">
    <property type="entry name" value="Glycine dehydrogenase (decarboxylating), mitochondrial"/>
    <property type="match status" value="1"/>
</dbReference>
<keyword evidence="4 7" id="KW-0560">Oxidoreductase</keyword>
<keyword evidence="7" id="KW-0809">Transit peptide</keyword>
<dbReference type="Pfam" id="PF21478">
    <property type="entry name" value="GcvP2_C"/>
    <property type="match status" value="1"/>
</dbReference>
<dbReference type="Proteomes" id="UP000214365">
    <property type="component" value="Unassembled WGS sequence"/>
</dbReference>
<dbReference type="InterPro" id="IPR049316">
    <property type="entry name" value="GDC-P_C"/>
</dbReference>
<dbReference type="GO" id="GO:0016594">
    <property type="term" value="F:glycine binding"/>
    <property type="evidence" value="ECO:0007669"/>
    <property type="project" value="TreeGrafter"/>
</dbReference>
<evidence type="ECO:0000259" key="9">
    <source>
        <dbReference type="Pfam" id="PF02347"/>
    </source>
</evidence>
<dbReference type="InterPro" id="IPR049315">
    <property type="entry name" value="GDC-P_N"/>
</dbReference>
<dbReference type="GO" id="GO:0005960">
    <property type="term" value="C:glycine cleavage complex"/>
    <property type="evidence" value="ECO:0007669"/>
    <property type="project" value="TreeGrafter"/>
</dbReference>
<evidence type="ECO:0000256" key="5">
    <source>
        <dbReference type="ARBA" id="ARBA00049026"/>
    </source>
</evidence>